<dbReference type="Gene3D" id="1.20.1250.20">
    <property type="entry name" value="MFS general substrate transporter like domains"/>
    <property type="match status" value="1"/>
</dbReference>
<sequence>MSNLSALSYPHLLRGRIGVIAVSVFLNFVGFTLVIPVMPFLLVGHTRHLAFAVGAIVSVYALCEFIAAPILGACSDRYGRRPVLLLSLLGSAVGYALIGIGGSLWMIVAGRVIDGLTAGSISALFAYVADVVEPQQRSRVYGLLGAVGGLGFMLGPAIGGVLGEVSLSCPVFVAAALSLANLYWVHRAVVESLPHERRSARFHWRGLNPLRQLRSALTGRHLRILFAAAFGFCLAAAMWQSNLPVFLKQALGSGPLQIGLLLLVVGALDIIGQGMLAGWLLGRYGERRVAGAGLLLNALGCALTASVLMIPSWWWLALVVAAFTLGDGLFQPSIGGLIANAAPDDMQGSIQGANQSQQAVARMIGPLLAAGLFGWHPALPYAGGALALLAALAVLLGLRNRRA</sequence>
<feature type="transmembrane region" description="Helical" evidence="8">
    <location>
        <begin position="259"/>
        <end position="282"/>
    </location>
</feature>
<dbReference type="Pfam" id="PF07690">
    <property type="entry name" value="MFS_1"/>
    <property type="match status" value="1"/>
</dbReference>
<feature type="transmembrane region" description="Helical" evidence="8">
    <location>
        <begin position="221"/>
        <end position="239"/>
    </location>
</feature>
<feature type="domain" description="Major facilitator superfamily (MFS) profile" evidence="9">
    <location>
        <begin position="16"/>
        <end position="402"/>
    </location>
</feature>
<evidence type="ECO:0000256" key="1">
    <source>
        <dbReference type="ARBA" id="ARBA00003279"/>
    </source>
</evidence>
<feature type="transmembrane region" description="Helical" evidence="8">
    <location>
        <begin position="112"/>
        <end position="129"/>
    </location>
</feature>
<feature type="transmembrane region" description="Helical" evidence="8">
    <location>
        <begin position="294"/>
        <end position="316"/>
    </location>
</feature>
<gene>
    <name evidence="10" type="ORF">MOV92_11265</name>
</gene>
<proteinExistence type="inferred from homology"/>
<dbReference type="PANTHER" id="PTHR23504:SF15">
    <property type="entry name" value="MAJOR FACILITATOR SUPERFAMILY (MFS) PROFILE DOMAIN-CONTAINING PROTEIN"/>
    <property type="match status" value="1"/>
</dbReference>
<feature type="transmembrane region" description="Helical" evidence="8">
    <location>
        <begin position="165"/>
        <end position="185"/>
    </location>
</feature>
<protein>
    <submittedName>
        <fullName evidence="10">MFS transporter</fullName>
    </submittedName>
</protein>
<feature type="transmembrane region" description="Helical" evidence="8">
    <location>
        <begin position="49"/>
        <end position="71"/>
    </location>
</feature>
<evidence type="ECO:0000259" key="9">
    <source>
        <dbReference type="PROSITE" id="PS50850"/>
    </source>
</evidence>
<evidence type="ECO:0000256" key="5">
    <source>
        <dbReference type="ARBA" id="ARBA00022692"/>
    </source>
</evidence>
<dbReference type="SUPFAM" id="SSF103473">
    <property type="entry name" value="MFS general substrate transporter"/>
    <property type="match status" value="1"/>
</dbReference>
<keyword evidence="11" id="KW-1185">Reference proteome</keyword>
<keyword evidence="4" id="KW-0813">Transport</keyword>
<organism evidence="10 11">
    <name type="scientific">Lysobacter gummosus</name>
    <dbReference type="NCBI Taxonomy" id="262324"/>
    <lineage>
        <taxon>Bacteria</taxon>
        <taxon>Pseudomonadati</taxon>
        <taxon>Pseudomonadota</taxon>
        <taxon>Gammaproteobacteria</taxon>
        <taxon>Lysobacterales</taxon>
        <taxon>Lysobacteraceae</taxon>
        <taxon>Lysobacter</taxon>
    </lineage>
</organism>
<name>A0ABY3XJF0_9GAMM</name>
<dbReference type="PANTHER" id="PTHR23504">
    <property type="entry name" value="MAJOR FACILITATOR SUPERFAMILY DOMAIN-CONTAINING PROTEIN 10"/>
    <property type="match status" value="1"/>
</dbReference>
<evidence type="ECO:0000256" key="8">
    <source>
        <dbReference type="SAM" id="Phobius"/>
    </source>
</evidence>
<feature type="transmembrane region" description="Helical" evidence="8">
    <location>
        <begin position="141"/>
        <end position="159"/>
    </location>
</feature>
<evidence type="ECO:0000313" key="10">
    <source>
        <dbReference type="EMBL" id="UNP31783.1"/>
    </source>
</evidence>
<dbReference type="Proteomes" id="UP000829194">
    <property type="component" value="Chromosome"/>
</dbReference>
<evidence type="ECO:0000256" key="2">
    <source>
        <dbReference type="ARBA" id="ARBA00004141"/>
    </source>
</evidence>
<comment type="subcellular location">
    <subcellularLocation>
        <location evidence="2">Membrane</location>
        <topology evidence="2">Multi-pass membrane protein</topology>
    </subcellularLocation>
</comment>
<dbReference type="InterPro" id="IPR005829">
    <property type="entry name" value="Sugar_transporter_CS"/>
</dbReference>
<keyword evidence="5 8" id="KW-0812">Transmembrane</keyword>
<dbReference type="PROSITE" id="PS00216">
    <property type="entry name" value="SUGAR_TRANSPORT_1"/>
    <property type="match status" value="1"/>
</dbReference>
<dbReference type="InterPro" id="IPR036259">
    <property type="entry name" value="MFS_trans_sf"/>
</dbReference>
<feature type="transmembrane region" description="Helical" evidence="8">
    <location>
        <begin position="83"/>
        <end position="106"/>
    </location>
</feature>
<evidence type="ECO:0000256" key="4">
    <source>
        <dbReference type="ARBA" id="ARBA00022448"/>
    </source>
</evidence>
<evidence type="ECO:0000313" key="11">
    <source>
        <dbReference type="Proteomes" id="UP000829194"/>
    </source>
</evidence>
<evidence type="ECO:0000256" key="3">
    <source>
        <dbReference type="ARBA" id="ARBA00007520"/>
    </source>
</evidence>
<keyword evidence="7 8" id="KW-0472">Membrane</keyword>
<keyword evidence="6 8" id="KW-1133">Transmembrane helix</keyword>
<dbReference type="PROSITE" id="PS50850">
    <property type="entry name" value="MFS"/>
    <property type="match status" value="1"/>
</dbReference>
<feature type="transmembrane region" description="Helical" evidence="8">
    <location>
        <begin position="20"/>
        <end position="43"/>
    </location>
</feature>
<evidence type="ECO:0000256" key="6">
    <source>
        <dbReference type="ARBA" id="ARBA00022989"/>
    </source>
</evidence>
<dbReference type="InterPro" id="IPR020846">
    <property type="entry name" value="MFS_dom"/>
</dbReference>
<feature type="transmembrane region" description="Helical" evidence="8">
    <location>
        <begin position="378"/>
        <end position="398"/>
    </location>
</feature>
<dbReference type="PRINTS" id="PR01035">
    <property type="entry name" value="TCRTETA"/>
</dbReference>
<dbReference type="RefSeq" id="WP_222837599.1">
    <property type="nucleotide sequence ID" value="NZ_CP011131.1"/>
</dbReference>
<comment type="function">
    <text evidence="1">Resistance to tetracycline by an active tetracycline efflux. This is an energy-dependent process that decreases the accumulation of the antibiotic in whole cells. This protein functions as a metal-tetracycline/H(+) antiporter.</text>
</comment>
<evidence type="ECO:0000256" key="7">
    <source>
        <dbReference type="ARBA" id="ARBA00023136"/>
    </source>
</evidence>
<reference evidence="10 11" key="1">
    <citation type="submission" date="2022-03" db="EMBL/GenBank/DDBJ databases">
        <title>Complete genome sequence of Lysobacter capsici VKM B-2533 and Lysobacter gummosus 10.1.1, promising sources of lytic agents.</title>
        <authorList>
            <person name="Tarlachkov S.V."/>
            <person name="Kudryakova I.V."/>
            <person name="Afoshin A.S."/>
            <person name="Leontyevskaya E.A."/>
            <person name="Leontyevskaya N.V."/>
        </authorList>
    </citation>
    <scope>NUCLEOTIDE SEQUENCE [LARGE SCALE GENOMIC DNA]</scope>
    <source>
        <strain evidence="10 11">10.1.1</strain>
    </source>
</reference>
<dbReference type="InterPro" id="IPR001958">
    <property type="entry name" value="Tet-R_TetA/multi-R_MdtG-like"/>
</dbReference>
<accession>A0ABY3XJF0</accession>
<dbReference type="InterPro" id="IPR011701">
    <property type="entry name" value="MFS"/>
</dbReference>
<dbReference type="EMBL" id="CP093547">
    <property type="protein sequence ID" value="UNP31783.1"/>
    <property type="molecule type" value="Genomic_DNA"/>
</dbReference>
<comment type="similarity">
    <text evidence="3">Belongs to the major facilitator superfamily. TCR/Tet family.</text>
</comment>